<dbReference type="InterPro" id="IPR025645">
    <property type="entry name" value="DUF4349"/>
</dbReference>
<feature type="transmembrane region" description="Helical" evidence="3">
    <location>
        <begin position="253"/>
        <end position="281"/>
    </location>
</feature>
<dbReference type="EMBL" id="FLQS01000037">
    <property type="protein sequence ID" value="SBS77389.1"/>
    <property type="molecule type" value="Genomic_DNA"/>
</dbReference>
<keyword evidence="3" id="KW-0472">Membrane</keyword>
<name>A0A1Y5PJB0_9MYCO</name>
<evidence type="ECO:0000256" key="3">
    <source>
        <dbReference type="SAM" id="Phobius"/>
    </source>
</evidence>
<evidence type="ECO:0000256" key="4">
    <source>
        <dbReference type="SAM" id="SignalP"/>
    </source>
</evidence>
<reference evidence="6" key="1">
    <citation type="submission" date="2016-03" db="EMBL/GenBank/DDBJ databases">
        <authorList>
            <person name="Ploux O."/>
        </authorList>
    </citation>
    <scope>NUCLEOTIDE SEQUENCE</scope>
    <source>
        <strain evidence="6">UC10</strain>
    </source>
</reference>
<feature type="compositionally biased region" description="Low complexity" evidence="2">
    <location>
        <begin position="46"/>
        <end position="56"/>
    </location>
</feature>
<dbReference type="Pfam" id="PF14257">
    <property type="entry name" value="DUF4349"/>
    <property type="match status" value="1"/>
</dbReference>
<keyword evidence="3" id="KW-1133">Transmembrane helix</keyword>
<sequence>MNQLLRTLGARVAVPTMAACVALGALTACGGSIERPATGPVASKEAAGAPMPQDAPGQPPPLVARDVVKTASMTISVARPAEAADKAAVLVATANGRVDNRSEDAGSGTGRARSSVVLRVPAAKLDDVLGQLKALGTVEHVEITSDDVTSQRVDLDARIKALQTSVDRLLAIMRDAKDPDALIKAEGALSERQAELDSLRAQREALGDRIDYSTVNVSFVAETIGGPAPTEYRGFFGQIERGWDALVSVIGNLVLLFGLLLPWLGALAIAGAGVFGIVALVKARKSEPPPPPTPAVAAPTEDEVSPS</sequence>
<evidence type="ECO:0000313" key="6">
    <source>
        <dbReference type="EMBL" id="SBS77389.1"/>
    </source>
</evidence>
<feature type="signal peptide" evidence="4">
    <location>
        <begin position="1"/>
        <end position="18"/>
    </location>
</feature>
<gene>
    <name evidence="6" type="ORF">MHPYR_420035</name>
</gene>
<evidence type="ECO:0000259" key="5">
    <source>
        <dbReference type="Pfam" id="PF14257"/>
    </source>
</evidence>
<proteinExistence type="predicted"/>
<feature type="region of interest" description="Disordered" evidence="2">
    <location>
        <begin position="284"/>
        <end position="307"/>
    </location>
</feature>
<accession>A0A1Y5PJB0</accession>
<protein>
    <recommendedName>
        <fullName evidence="5">DUF4349 domain-containing protein</fullName>
    </recommendedName>
</protein>
<keyword evidence="4" id="KW-0732">Signal</keyword>
<dbReference type="PROSITE" id="PS51257">
    <property type="entry name" value="PROKAR_LIPOPROTEIN"/>
    <property type="match status" value="1"/>
</dbReference>
<feature type="region of interest" description="Disordered" evidence="2">
    <location>
        <begin position="40"/>
        <end position="62"/>
    </location>
</feature>
<evidence type="ECO:0000256" key="2">
    <source>
        <dbReference type="SAM" id="MobiDB-lite"/>
    </source>
</evidence>
<dbReference type="AlphaFoldDB" id="A0A1Y5PJB0"/>
<feature type="chain" id="PRO_5010999447" description="DUF4349 domain-containing protein" evidence="4">
    <location>
        <begin position="19"/>
        <end position="307"/>
    </location>
</feature>
<keyword evidence="3" id="KW-0812">Transmembrane</keyword>
<evidence type="ECO:0000256" key="1">
    <source>
        <dbReference type="SAM" id="Coils"/>
    </source>
</evidence>
<keyword evidence="1" id="KW-0175">Coiled coil</keyword>
<feature type="domain" description="DUF4349" evidence="5">
    <location>
        <begin position="65"/>
        <end position="272"/>
    </location>
</feature>
<feature type="coiled-coil region" evidence="1">
    <location>
        <begin position="182"/>
        <end position="209"/>
    </location>
</feature>
<organism evidence="6">
    <name type="scientific">uncultured Mycobacterium sp</name>
    <dbReference type="NCBI Taxonomy" id="171292"/>
    <lineage>
        <taxon>Bacteria</taxon>
        <taxon>Bacillati</taxon>
        <taxon>Actinomycetota</taxon>
        <taxon>Actinomycetes</taxon>
        <taxon>Mycobacteriales</taxon>
        <taxon>Mycobacteriaceae</taxon>
        <taxon>Mycobacterium</taxon>
        <taxon>environmental samples</taxon>
    </lineage>
</organism>